<organism evidence="2">
    <name type="scientific">marine sediment metagenome</name>
    <dbReference type="NCBI Taxonomy" id="412755"/>
    <lineage>
        <taxon>unclassified sequences</taxon>
        <taxon>metagenomes</taxon>
        <taxon>ecological metagenomes</taxon>
    </lineage>
</organism>
<proteinExistence type="predicted"/>
<feature type="compositionally biased region" description="Polar residues" evidence="1">
    <location>
        <begin position="174"/>
        <end position="185"/>
    </location>
</feature>
<evidence type="ECO:0000256" key="1">
    <source>
        <dbReference type="SAM" id="MobiDB-lite"/>
    </source>
</evidence>
<sequence length="204" mass="22082">MNDSVFTTSFIDRIKTTLDENCTEGTGQCITRTNLAKALGLDLKLRLESALGTLVTSGKIAGYEVRKGPRGGIGRTGERVERKPSTPSTPDISDEFKGKLMAALQTLCDSDGTPVPRDQIQEHMGVEKSLPLISAAVRLDEFSDFKTKVGKGGGVRRIVETLDTEDEIECNETEPGSENLGQDLTASMEENTEDEDEELAEAAI</sequence>
<reference evidence="2" key="1">
    <citation type="journal article" date="2015" name="Nature">
        <title>Complex archaea that bridge the gap between prokaryotes and eukaryotes.</title>
        <authorList>
            <person name="Spang A."/>
            <person name="Saw J.H."/>
            <person name="Jorgensen S.L."/>
            <person name="Zaremba-Niedzwiedzka K."/>
            <person name="Martijn J."/>
            <person name="Lind A.E."/>
            <person name="van Eijk R."/>
            <person name="Schleper C."/>
            <person name="Guy L."/>
            <person name="Ettema T.J."/>
        </authorList>
    </citation>
    <scope>NUCLEOTIDE SEQUENCE</scope>
</reference>
<evidence type="ECO:0000313" key="2">
    <source>
        <dbReference type="EMBL" id="KKN14927.1"/>
    </source>
</evidence>
<name>A0A0F9NSB6_9ZZZZ</name>
<feature type="region of interest" description="Disordered" evidence="1">
    <location>
        <begin position="67"/>
        <end position="91"/>
    </location>
</feature>
<feature type="compositionally biased region" description="Acidic residues" evidence="1">
    <location>
        <begin position="190"/>
        <end position="204"/>
    </location>
</feature>
<feature type="region of interest" description="Disordered" evidence="1">
    <location>
        <begin position="166"/>
        <end position="204"/>
    </location>
</feature>
<gene>
    <name evidence="2" type="ORF">LCGC14_0991140</name>
</gene>
<dbReference type="EMBL" id="LAZR01003766">
    <property type="protein sequence ID" value="KKN14927.1"/>
    <property type="molecule type" value="Genomic_DNA"/>
</dbReference>
<dbReference type="AlphaFoldDB" id="A0A0F9NSB6"/>
<accession>A0A0F9NSB6</accession>
<comment type="caution">
    <text evidence="2">The sequence shown here is derived from an EMBL/GenBank/DDBJ whole genome shotgun (WGS) entry which is preliminary data.</text>
</comment>
<protein>
    <submittedName>
        <fullName evidence="2">Uncharacterized protein</fullName>
    </submittedName>
</protein>